<proteinExistence type="predicted"/>
<dbReference type="AlphaFoldDB" id="A0A239GKU0"/>
<dbReference type="InterPro" id="IPR022385">
    <property type="entry name" value="Rhs_assc_core"/>
</dbReference>
<dbReference type="PANTHER" id="PTHR32305">
    <property type="match status" value="1"/>
</dbReference>
<keyword evidence="2" id="KW-1185">Reference proteome</keyword>
<accession>A0A239GKU0</accession>
<dbReference type="OrthoDB" id="965035at2"/>
<evidence type="ECO:0000313" key="1">
    <source>
        <dbReference type="EMBL" id="SNS69432.1"/>
    </source>
</evidence>
<dbReference type="RefSeq" id="WP_089355657.1">
    <property type="nucleotide sequence ID" value="NZ_FZPD01000002.1"/>
</dbReference>
<organism evidence="1 2">
    <name type="scientific">Ekhidna lutea</name>
    <dbReference type="NCBI Taxonomy" id="447679"/>
    <lineage>
        <taxon>Bacteria</taxon>
        <taxon>Pseudomonadati</taxon>
        <taxon>Bacteroidota</taxon>
        <taxon>Cytophagia</taxon>
        <taxon>Cytophagales</taxon>
        <taxon>Reichenbachiellaceae</taxon>
        <taxon>Ekhidna</taxon>
    </lineage>
</organism>
<gene>
    <name evidence="1" type="ORF">SAMN05421640_0882</name>
</gene>
<dbReference type="Gene3D" id="2.180.10.10">
    <property type="entry name" value="RHS repeat-associated core"/>
    <property type="match status" value="1"/>
</dbReference>
<dbReference type="Proteomes" id="UP000198393">
    <property type="component" value="Unassembled WGS sequence"/>
</dbReference>
<protein>
    <submittedName>
        <fullName evidence="1">RHS repeat-associated core domain-containing protein</fullName>
    </submittedName>
</protein>
<dbReference type="EMBL" id="FZPD01000002">
    <property type="protein sequence ID" value="SNS69432.1"/>
    <property type="molecule type" value="Genomic_DNA"/>
</dbReference>
<name>A0A239GKU0_EKHLU</name>
<reference evidence="1 2" key="1">
    <citation type="submission" date="2017-06" db="EMBL/GenBank/DDBJ databases">
        <authorList>
            <person name="Kim H.J."/>
            <person name="Triplett B.A."/>
        </authorList>
    </citation>
    <scope>NUCLEOTIDE SEQUENCE [LARGE SCALE GENOMIC DNA]</scope>
    <source>
        <strain evidence="1 2">DSM 19307</strain>
    </source>
</reference>
<dbReference type="NCBIfam" id="TIGR03696">
    <property type="entry name" value="Rhs_assc_core"/>
    <property type="match status" value="1"/>
</dbReference>
<sequence>MTGNFDSNENGFEKLTLELDVPEDGYIYAYIVNESDKVIHWDDFTFSVMGTRAIRKTDYYPFGAVAKVWNNPDQTQQETYRFGYQGAYSEADSTTGWNAFELRMYDPLIGRWLQVDPMRQHSSPYLAMGNNPMKRVDPDGGMDGGCCKPLKTVIAPFDRTVANAESGWVWELGDDQSQFYIDGEGMYGGYLWNYDDYFSQNNTSGMVDQKGGIVFLTDGDLGGSGIGAVANFASSVVDISTGGLPGRTPGNGLKGFMEHLSDLVNAANLLGDGPGQLKDEVILTLNAPPMPERKEWISTDTIPGPEHLNLADGNFYKVDTIKENYSNGSQNIYIRNLQYGIHYHKK</sequence>
<dbReference type="PANTHER" id="PTHR32305:SF15">
    <property type="entry name" value="PROTEIN RHSA-RELATED"/>
    <property type="match status" value="1"/>
</dbReference>
<evidence type="ECO:0000313" key="2">
    <source>
        <dbReference type="Proteomes" id="UP000198393"/>
    </source>
</evidence>
<dbReference type="InterPro" id="IPR050708">
    <property type="entry name" value="T6SS_VgrG/RHS"/>
</dbReference>